<dbReference type="Proteomes" id="UP000293638">
    <property type="component" value="Unassembled WGS sequence"/>
</dbReference>
<dbReference type="AlphaFoldDB" id="A0A4Q7NG41"/>
<dbReference type="EMBL" id="SGXD01000004">
    <property type="protein sequence ID" value="RZS82708.1"/>
    <property type="molecule type" value="Genomic_DNA"/>
</dbReference>
<sequence>MLHAAVRGVSGRQGIYLTGKPQQMLVFDDGLVLVQASGALAVAPGGGATAGARLQASTRRGGDKGTDDGQEYAAVTKRSTFLPYDSIASAVLERGRIGAQRLRILTDDGRELSHAYQPLHGPDEELLPLLTGKLGERFTDERATT</sequence>
<protein>
    <submittedName>
        <fullName evidence="2">Uncharacterized protein</fullName>
    </submittedName>
</protein>
<evidence type="ECO:0000256" key="1">
    <source>
        <dbReference type="SAM" id="MobiDB-lite"/>
    </source>
</evidence>
<proteinExistence type="predicted"/>
<evidence type="ECO:0000313" key="3">
    <source>
        <dbReference type="Proteomes" id="UP000293638"/>
    </source>
</evidence>
<gene>
    <name evidence="2" type="ORF">EV189_3103</name>
</gene>
<dbReference type="RefSeq" id="WP_130493864.1">
    <property type="nucleotide sequence ID" value="NZ_SGXD01000004.1"/>
</dbReference>
<name>A0A4Q7NG41_9ACTN</name>
<keyword evidence="3" id="KW-1185">Reference proteome</keyword>
<organism evidence="2 3">
    <name type="scientific">Motilibacter rhizosphaerae</name>
    <dbReference type="NCBI Taxonomy" id="598652"/>
    <lineage>
        <taxon>Bacteria</taxon>
        <taxon>Bacillati</taxon>
        <taxon>Actinomycetota</taxon>
        <taxon>Actinomycetes</taxon>
        <taxon>Motilibacterales</taxon>
        <taxon>Motilibacteraceae</taxon>
        <taxon>Motilibacter</taxon>
    </lineage>
</organism>
<reference evidence="2 3" key="1">
    <citation type="submission" date="2019-02" db="EMBL/GenBank/DDBJ databases">
        <title>Genomic Encyclopedia of Type Strains, Phase IV (KMG-IV): sequencing the most valuable type-strain genomes for metagenomic binning, comparative biology and taxonomic classification.</title>
        <authorList>
            <person name="Goeker M."/>
        </authorList>
    </citation>
    <scope>NUCLEOTIDE SEQUENCE [LARGE SCALE GENOMIC DNA]</scope>
    <source>
        <strain evidence="2 3">DSM 45622</strain>
    </source>
</reference>
<evidence type="ECO:0000313" key="2">
    <source>
        <dbReference type="EMBL" id="RZS82708.1"/>
    </source>
</evidence>
<accession>A0A4Q7NG41</accession>
<comment type="caution">
    <text evidence="2">The sequence shown here is derived from an EMBL/GenBank/DDBJ whole genome shotgun (WGS) entry which is preliminary data.</text>
</comment>
<feature type="region of interest" description="Disordered" evidence="1">
    <location>
        <begin position="45"/>
        <end position="69"/>
    </location>
</feature>